<dbReference type="STRING" id="40149.A0A0E0D589"/>
<dbReference type="Gramene" id="OMERI03G27460.1">
    <property type="protein sequence ID" value="OMERI03G27460.1"/>
    <property type="gene ID" value="OMERI03G27460"/>
</dbReference>
<evidence type="ECO:0000313" key="2">
    <source>
        <dbReference type="Proteomes" id="UP000008021"/>
    </source>
</evidence>
<dbReference type="AlphaFoldDB" id="A0A0E0D589"/>
<organism evidence="1">
    <name type="scientific">Oryza meridionalis</name>
    <dbReference type="NCBI Taxonomy" id="40149"/>
    <lineage>
        <taxon>Eukaryota</taxon>
        <taxon>Viridiplantae</taxon>
        <taxon>Streptophyta</taxon>
        <taxon>Embryophyta</taxon>
        <taxon>Tracheophyta</taxon>
        <taxon>Spermatophyta</taxon>
        <taxon>Magnoliopsida</taxon>
        <taxon>Liliopsida</taxon>
        <taxon>Poales</taxon>
        <taxon>Poaceae</taxon>
        <taxon>BOP clade</taxon>
        <taxon>Oryzoideae</taxon>
        <taxon>Oryzeae</taxon>
        <taxon>Oryzinae</taxon>
        <taxon>Oryza</taxon>
    </lineage>
</organism>
<proteinExistence type="predicted"/>
<reference evidence="1" key="1">
    <citation type="submission" date="2015-04" db="UniProtKB">
        <authorList>
            <consortium name="EnsemblPlants"/>
        </authorList>
    </citation>
    <scope>IDENTIFICATION</scope>
</reference>
<evidence type="ECO:0000313" key="1">
    <source>
        <dbReference type="EnsemblPlants" id="OMERI03G27460.1"/>
    </source>
</evidence>
<reference evidence="1" key="2">
    <citation type="submission" date="2018-05" db="EMBL/GenBank/DDBJ databases">
        <title>OmerRS3 (Oryza meridionalis Reference Sequence Version 3).</title>
        <authorList>
            <person name="Zhang J."/>
            <person name="Kudrna D."/>
            <person name="Lee S."/>
            <person name="Talag J."/>
            <person name="Welchert J."/>
            <person name="Wing R.A."/>
        </authorList>
    </citation>
    <scope>NUCLEOTIDE SEQUENCE [LARGE SCALE GENOMIC DNA]</scope>
    <source>
        <strain evidence="1">cv. OR44</strain>
    </source>
</reference>
<keyword evidence="2" id="KW-1185">Reference proteome</keyword>
<dbReference type="Proteomes" id="UP000008021">
    <property type="component" value="Chromosome 3"/>
</dbReference>
<dbReference type="EnsemblPlants" id="OMERI03G27460.1">
    <property type="protein sequence ID" value="OMERI03G27460.1"/>
    <property type="gene ID" value="OMERI03G27460"/>
</dbReference>
<protein>
    <submittedName>
        <fullName evidence="1">Uncharacterized protein</fullName>
    </submittedName>
</protein>
<sequence>MAELGTLYIVRTTEGDILQVLRVTEEDEDSEHKEVRTTGIGVYKVDYKKQDP</sequence>
<dbReference type="HOGENOM" id="CLU_3090596_0_0_1"/>
<accession>A0A0E0D589</accession>
<name>A0A0E0D589_9ORYZ</name>